<accession>A0A2M9BJD0</accession>
<evidence type="ECO:0000313" key="3">
    <source>
        <dbReference type="EMBL" id="PJJ58032.1"/>
    </source>
</evidence>
<keyword evidence="1" id="KW-0732">Signal</keyword>
<dbReference type="InterPro" id="IPR029010">
    <property type="entry name" value="ThuA-like"/>
</dbReference>
<dbReference type="PANTHER" id="PTHR40469">
    <property type="entry name" value="SECRETED GLYCOSYL HYDROLASE"/>
    <property type="match status" value="1"/>
</dbReference>
<feature type="domain" description="ThuA-like" evidence="2">
    <location>
        <begin position="110"/>
        <end position="314"/>
    </location>
</feature>
<dbReference type="AlphaFoldDB" id="A0A2M9BJD0"/>
<feature type="signal peptide" evidence="1">
    <location>
        <begin position="1"/>
        <end position="24"/>
    </location>
</feature>
<feature type="chain" id="PRO_5014863959" description="ThuA-like domain-containing protein" evidence="1">
    <location>
        <begin position="25"/>
        <end position="326"/>
    </location>
</feature>
<evidence type="ECO:0000256" key="1">
    <source>
        <dbReference type="SAM" id="SignalP"/>
    </source>
</evidence>
<name>A0A2M9BJD0_9ACTN</name>
<comment type="caution">
    <text evidence="3">The sequence shown here is derived from an EMBL/GenBank/DDBJ whole genome shotgun (WGS) entry which is preliminary data.</text>
</comment>
<dbReference type="Proteomes" id="UP000230842">
    <property type="component" value="Unassembled WGS sequence"/>
</dbReference>
<keyword evidence="4" id="KW-1185">Reference proteome</keyword>
<evidence type="ECO:0000313" key="4">
    <source>
        <dbReference type="Proteomes" id="UP000230842"/>
    </source>
</evidence>
<gene>
    <name evidence="3" type="ORF">CLV56_2276</name>
</gene>
<organism evidence="3 4">
    <name type="scientific">Mumia flava</name>
    <dbReference type="NCBI Taxonomy" id="1348852"/>
    <lineage>
        <taxon>Bacteria</taxon>
        <taxon>Bacillati</taxon>
        <taxon>Actinomycetota</taxon>
        <taxon>Actinomycetes</taxon>
        <taxon>Propionibacteriales</taxon>
        <taxon>Nocardioidaceae</taxon>
        <taxon>Mumia</taxon>
    </lineage>
</organism>
<protein>
    <recommendedName>
        <fullName evidence="2">ThuA-like domain-containing protein</fullName>
    </recommendedName>
</protein>
<evidence type="ECO:0000259" key="2">
    <source>
        <dbReference type="Pfam" id="PF06283"/>
    </source>
</evidence>
<dbReference type="InterPro" id="IPR029062">
    <property type="entry name" value="Class_I_gatase-like"/>
</dbReference>
<dbReference type="Pfam" id="PF06283">
    <property type="entry name" value="ThuA"/>
    <property type="match status" value="1"/>
</dbReference>
<proteinExistence type="predicted"/>
<dbReference type="Gene3D" id="3.40.50.880">
    <property type="match status" value="1"/>
</dbReference>
<dbReference type="PANTHER" id="PTHR40469:SF2">
    <property type="entry name" value="GALACTOSE-BINDING DOMAIN-LIKE SUPERFAMILY PROTEIN"/>
    <property type="match status" value="1"/>
</dbReference>
<sequence>MKLRGLSIPAIAATLVLGASGAAAVTGHGNGWGWGNDRGESRTAENIYTDGITDYGVERGTSSKLYNDWGNGWEEGETKRVLIYSYTPGPRHAHLGDRLEPGMNPPLNETNVAQSNLKAWLEAEGIEVDYTEDVSQLSRIRGYNAFISLSANRDAYDDTAQTSLKQFVRAGGGFVGIHNAFGAEYHWPWYEGLLGGANFFDHRPNREGTVETVNRKDVSTKNLPREWTFTDEWYNLVPFPSYVNVLAEVDSETSVTPERDSGHPGHPKGHPVSWCHYYDGGKAWLTTLGHDTAAWTDEEMEGDEYFQDHVVNGILSAMGIEKFCRS</sequence>
<dbReference type="EMBL" id="PGEZ01000001">
    <property type="protein sequence ID" value="PJJ58032.1"/>
    <property type="molecule type" value="Genomic_DNA"/>
</dbReference>
<dbReference type="SUPFAM" id="SSF52317">
    <property type="entry name" value="Class I glutamine amidotransferase-like"/>
    <property type="match status" value="1"/>
</dbReference>
<reference evidence="3 4" key="1">
    <citation type="submission" date="2017-11" db="EMBL/GenBank/DDBJ databases">
        <title>Genomic Encyclopedia of Archaeal and Bacterial Type Strains, Phase II (KMG-II): From Individual Species to Whole Genera.</title>
        <authorList>
            <person name="Goeker M."/>
        </authorList>
    </citation>
    <scope>NUCLEOTIDE SEQUENCE [LARGE SCALE GENOMIC DNA]</scope>
    <source>
        <strain evidence="3 4">DSM 27763</strain>
    </source>
</reference>